<dbReference type="EnsemblProtists" id="EKX33046">
    <property type="protein sequence ID" value="EKX33046"/>
    <property type="gene ID" value="GUITHDRAFT_120783"/>
</dbReference>
<keyword evidence="5" id="KW-1185">Reference proteome</keyword>
<organism evidence="3">
    <name type="scientific">Guillardia theta (strain CCMP2712)</name>
    <name type="common">Cryptophyte</name>
    <dbReference type="NCBI Taxonomy" id="905079"/>
    <lineage>
        <taxon>Eukaryota</taxon>
        <taxon>Cryptophyceae</taxon>
        <taxon>Pyrenomonadales</taxon>
        <taxon>Geminigeraceae</taxon>
        <taxon>Guillardia</taxon>
    </lineage>
</organism>
<accession>L1I9W5</accession>
<feature type="region of interest" description="Disordered" evidence="2">
    <location>
        <begin position="175"/>
        <end position="199"/>
    </location>
</feature>
<feature type="compositionally biased region" description="Basic and acidic residues" evidence="2">
    <location>
        <begin position="746"/>
        <end position="760"/>
    </location>
</feature>
<feature type="region of interest" description="Disordered" evidence="2">
    <location>
        <begin position="724"/>
        <end position="793"/>
    </location>
</feature>
<feature type="coiled-coil region" evidence="1">
    <location>
        <begin position="329"/>
        <end position="463"/>
    </location>
</feature>
<proteinExistence type="predicted"/>
<evidence type="ECO:0000256" key="2">
    <source>
        <dbReference type="SAM" id="MobiDB-lite"/>
    </source>
</evidence>
<gene>
    <name evidence="3" type="ORF">GUITHDRAFT_120783</name>
</gene>
<dbReference type="PaxDb" id="55529-EKX33046"/>
<dbReference type="HOGENOM" id="CLU_320159_0_0_1"/>
<dbReference type="AlphaFoldDB" id="L1I9W5"/>
<feature type="compositionally biased region" description="Polar residues" evidence="2">
    <location>
        <begin position="56"/>
        <end position="67"/>
    </location>
</feature>
<feature type="compositionally biased region" description="Polar residues" evidence="2">
    <location>
        <begin position="16"/>
        <end position="35"/>
    </location>
</feature>
<reference evidence="3 5" key="1">
    <citation type="journal article" date="2012" name="Nature">
        <title>Algal genomes reveal evolutionary mosaicism and the fate of nucleomorphs.</title>
        <authorList>
            <consortium name="DOE Joint Genome Institute"/>
            <person name="Curtis B.A."/>
            <person name="Tanifuji G."/>
            <person name="Burki F."/>
            <person name="Gruber A."/>
            <person name="Irimia M."/>
            <person name="Maruyama S."/>
            <person name="Arias M.C."/>
            <person name="Ball S.G."/>
            <person name="Gile G.H."/>
            <person name="Hirakawa Y."/>
            <person name="Hopkins J.F."/>
            <person name="Kuo A."/>
            <person name="Rensing S.A."/>
            <person name="Schmutz J."/>
            <person name="Symeonidi A."/>
            <person name="Elias M."/>
            <person name="Eveleigh R.J."/>
            <person name="Herman E.K."/>
            <person name="Klute M.J."/>
            <person name="Nakayama T."/>
            <person name="Obornik M."/>
            <person name="Reyes-Prieto A."/>
            <person name="Armbrust E.V."/>
            <person name="Aves S.J."/>
            <person name="Beiko R.G."/>
            <person name="Coutinho P."/>
            <person name="Dacks J.B."/>
            <person name="Durnford D.G."/>
            <person name="Fast N.M."/>
            <person name="Green B.R."/>
            <person name="Grisdale C.J."/>
            <person name="Hempel F."/>
            <person name="Henrissat B."/>
            <person name="Hoppner M.P."/>
            <person name="Ishida K."/>
            <person name="Kim E."/>
            <person name="Koreny L."/>
            <person name="Kroth P.G."/>
            <person name="Liu Y."/>
            <person name="Malik S.B."/>
            <person name="Maier U.G."/>
            <person name="McRose D."/>
            <person name="Mock T."/>
            <person name="Neilson J.A."/>
            <person name="Onodera N.T."/>
            <person name="Poole A.M."/>
            <person name="Pritham E.J."/>
            <person name="Richards T.A."/>
            <person name="Rocap G."/>
            <person name="Roy S.W."/>
            <person name="Sarai C."/>
            <person name="Schaack S."/>
            <person name="Shirato S."/>
            <person name="Slamovits C.H."/>
            <person name="Spencer D.F."/>
            <person name="Suzuki S."/>
            <person name="Worden A.Z."/>
            <person name="Zauner S."/>
            <person name="Barry K."/>
            <person name="Bell C."/>
            <person name="Bharti A.K."/>
            <person name="Crow J.A."/>
            <person name="Grimwood J."/>
            <person name="Kramer R."/>
            <person name="Lindquist E."/>
            <person name="Lucas S."/>
            <person name="Salamov A."/>
            <person name="McFadden G.I."/>
            <person name="Lane C.E."/>
            <person name="Keeling P.J."/>
            <person name="Gray M.W."/>
            <person name="Grigoriev I.V."/>
            <person name="Archibald J.M."/>
        </authorList>
    </citation>
    <scope>NUCLEOTIDE SEQUENCE</scope>
    <source>
        <strain evidence="3 5">CCMP2712</strain>
    </source>
</reference>
<evidence type="ECO:0000313" key="4">
    <source>
        <dbReference type="EnsemblProtists" id="EKX33046"/>
    </source>
</evidence>
<dbReference type="EMBL" id="JH993159">
    <property type="protein sequence ID" value="EKX33046.1"/>
    <property type="molecule type" value="Genomic_DNA"/>
</dbReference>
<evidence type="ECO:0000313" key="3">
    <source>
        <dbReference type="EMBL" id="EKX33046.1"/>
    </source>
</evidence>
<dbReference type="KEGG" id="gtt:GUITHDRAFT_120783"/>
<reference evidence="5" key="2">
    <citation type="submission" date="2012-11" db="EMBL/GenBank/DDBJ databases">
        <authorList>
            <person name="Kuo A."/>
            <person name="Curtis B.A."/>
            <person name="Tanifuji G."/>
            <person name="Burki F."/>
            <person name="Gruber A."/>
            <person name="Irimia M."/>
            <person name="Maruyama S."/>
            <person name="Arias M.C."/>
            <person name="Ball S.G."/>
            <person name="Gile G.H."/>
            <person name="Hirakawa Y."/>
            <person name="Hopkins J.F."/>
            <person name="Rensing S.A."/>
            <person name="Schmutz J."/>
            <person name="Symeonidi A."/>
            <person name="Elias M."/>
            <person name="Eveleigh R.J."/>
            <person name="Herman E.K."/>
            <person name="Klute M.J."/>
            <person name="Nakayama T."/>
            <person name="Obornik M."/>
            <person name="Reyes-Prieto A."/>
            <person name="Armbrust E.V."/>
            <person name="Aves S.J."/>
            <person name="Beiko R.G."/>
            <person name="Coutinho P."/>
            <person name="Dacks J.B."/>
            <person name="Durnford D.G."/>
            <person name="Fast N.M."/>
            <person name="Green B.R."/>
            <person name="Grisdale C."/>
            <person name="Hempe F."/>
            <person name="Henrissat B."/>
            <person name="Hoppner M.P."/>
            <person name="Ishida K.-I."/>
            <person name="Kim E."/>
            <person name="Koreny L."/>
            <person name="Kroth P.G."/>
            <person name="Liu Y."/>
            <person name="Malik S.-B."/>
            <person name="Maier U.G."/>
            <person name="McRose D."/>
            <person name="Mock T."/>
            <person name="Neilson J.A."/>
            <person name="Onodera N.T."/>
            <person name="Poole A.M."/>
            <person name="Pritham E.J."/>
            <person name="Richards T.A."/>
            <person name="Rocap G."/>
            <person name="Roy S.W."/>
            <person name="Sarai C."/>
            <person name="Schaack S."/>
            <person name="Shirato S."/>
            <person name="Slamovits C.H."/>
            <person name="Spencer D.F."/>
            <person name="Suzuki S."/>
            <person name="Worden A.Z."/>
            <person name="Zauner S."/>
            <person name="Barry K."/>
            <person name="Bell C."/>
            <person name="Bharti A.K."/>
            <person name="Crow J.A."/>
            <person name="Grimwood J."/>
            <person name="Kramer R."/>
            <person name="Lindquist E."/>
            <person name="Lucas S."/>
            <person name="Salamov A."/>
            <person name="McFadden G.I."/>
            <person name="Lane C.E."/>
            <person name="Keeling P.J."/>
            <person name="Gray M.W."/>
            <person name="Grigoriev I.V."/>
            <person name="Archibald J.M."/>
        </authorList>
    </citation>
    <scope>NUCLEOTIDE SEQUENCE</scope>
    <source>
        <strain evidence="5">CCMP2712</strain>
    </source>
</reference>
<dbReference type="OMA" id="EMYTHAL"/>
<feature type="compositionally biased region" description="Basic and acidic residues" evidence="2">
    <location>
        <begin position="768"/>
        <end position="781"/>
    </location>
</feature>
<keyword evidence="1" id="KW-0175">Coiled coil</keyword>
<dbReference type="Proteomes" id="UP000011087">
    <property type="component" value="Unassembled WGS sequence"/>
</dbReference>
<evidence type="ECO:0000256" key="1">
    <source>
        <dbReference type="SAM" id="Coils"/>
    </source>
</evidence>
<name>L1I9W5_GUITC</name>
<protein>
    <submittedName>
        <fullName evidence="3 4">Uncharacterized protein</fullName>
    </submittedName>
</protein>
<sequence>MSTPGGDERQEGYDGESNNSSNSYATVASSGSNVAQRLMELDGGAQEAQDEAVTDKSASPSMHQGSASVLVPDFSFRPRPRSSCSHSPRKEDAPTRREEVVEKAQHVQAHLRACGFEGFPMNVEDKGLSSDVQDRSATMSVTEDFMAQLLMKLEEVIVQYKKRGVLVEDFLTGDKSPLKHKQGQEGVGENSPESFADSRFSPLTDSSNLFLLHDSERSKKSSPDSHHRKAFNQCQIDWSCTQPDQGQQAREDELLLRIDEMRRKEAKLMHILHEKEQMLEQCQERLRIMLKENDRRKETALKVVRATQMKLGGKEKATAGLDPRTASLIHELAEMNHALERDKGRLEEENKSVMARLRDMENAMTVPLRGRDQEAVNFGRLREELIKSQRVMEELSDKIRQKESEAQVANSRKESILASYEQLQERLKMMEAQHEETPKPEYVDSLERAMWSMEKEMAQIKHRLKSDLNVFKDLGLLLGTQDHSNFIPTIRDLKKKAAEMEVMAGRIHEVFMELPMEERVSCGEVKSEDWDLMLTLLAERKYGTKITLDARKFQEEQTQEQENLRRKEEDQKLVGKEEEAEAIAVLAEIEAVLSQRVSPLALNAIKAGKKHGDAHVLGSQGKEVVEEVRDLVAYERCCLARTFLEGEEEEEKEEEKVCRELLMQVQALLGVDSVSSILPKISWMREMAKEADRARASLLLMLQLPLDASWQDCMLALKRVGTDSKPLAPDEPPSTQEVAKTPSPDKQVRPVETEPYSTKEEEQEEQEREQQEYDHEQEKKVHCVRPASARRQKPVAWELRLDSHRSMSMREDMSKGAPGAHHDLRRSLQVTLVPLPEEDPSSSSPRASQGVLQEACGRHLLARARMSAGTALQPPRRWRPRPVSSTSLVQAAGKNGTRTSQRMRSQR</sequence>
<reference evidence="4" key="3">
    <citation type="submission" date="2016-03" db="UniProtKB">
        <authorList>
            <consortium name="EnsemblProtists"/>
        </authorList>
    </citation>
    <scope>IDENTIFICATION</scope>
</reference>
<feature type="region of interest" description="Disordered" evidence="2">
    <location>
        <begin position="1"/>
        <end position="97"/>
    </location>
</feature>
<feature type="compositionally biased region" description="Basic and acidic residues" evidence="2">
    <location>
        <begin position="1"/>
        <end position="12"/>
    </location>
</feature>
<feature type="region of interest" description="Disordered" evidence="2">
    <location>
        <begin position="866"/>
        <end position="907"/>
    </location>
</feature>
<feature type="compositionally biased region" description="Low complexity" evidence="2">
    <location>
        <begin position="72"/>
        <end position="86"/>
    </location>
</feature>
<dbReference type="GeneID" id="17289785"/>
<feature type="compositionally biased region" description="Basic and acidic residues" evidence="2">
    <location>
        <begin position="88"/>
        <end position="97"/>
    </location>
</feature>
<evidence type="ECO:0000313" key="5">
    <source>
        <dbReference type="Proteomes" id="UP000011087"/>
    </source>
</evidence>
<dbReference type="RefSeq" id="XP_005820026.1">
    <property type="nucleotide sequence ID" value="XM_005819969.1"/>
</dbReference>
<feature type="compositionally biased region" description="Polar residues" evidence="2">
    <location>
        <begin position="896"/>
        <end position="907"/>
    </location>
</feature>